<proteinExistence type="predicted"/>
<evidence type="ECO:0000313" key="1">
    <source>
        <dbReference type="EMBL" id="SHL93416.1"/>
    </source>
</evidence>
<dbReference type="OrthoDB" id="9807975at2"/>
<dbReference type="InterPro" id="IPR036249">
    <property type="entry name" value="Thioredoxin-like_sf"/>
</dbReference>
<keyword evidence="2" id="KW-1185">Reference proteome</keyword>
<sequence length="83" mass="9157">MLISVCIGSACHLKGSYDVIDKLQELVEDNDLGDQVELKAVFCLGNCQNGVSVKIDEEENVYSVTKKTVNTFFEDVIKTKLTA</sequence>
<accession>A0A1M7EPA3</accession>
<dbReference type="CDD" id="cd02980">
    <property type="entry name" value="TRX_Fd_family"/>
    <property type="match status" value="1"/>
</dbReference>
<protein>
    <submittedName>
        <fullName evidence="1">Thioredoxin-like [2Fe-2S] ferredoxin</fullName>
    </submittedName>
</protein>
<dbReference type="SUPFAM" id="SSF52833">
    <property type="entry name" value="Thioredoxin-like"/>
    <property type="match status" value="1"/>
</dbReference>
<dbReference type="Proteomes" id="UP000184038">
    <property type="component" value="Unassembled WGS sequence"/>
</dbReference>
<gene>
    <name evidence="1" type="ORF">SAMN02746066_00097</name>
</gene>
<evidence type="ECO:0000313" key="2">
    <source>
        <dbReference type="Proteomes" id="UP000184038"/>
    </source>
</evidence>
<dbReference type="RefSeq" id="WP_073281649.1">
    <property type="nucleotide sequence ID" value="NZ_FRCP01000005.1"/>
</dbReference>
<reference evidence="1 2" key="1">
    <citation type="submission" date="2016-11" db="EMBL/GenBank/DDBJ databases">
        <authorList>
            <person name="Jaros S."/>
            <person name="Januszkiewicz K."/>
            <person name="Wedrychowicz H."/>
        </authorList>
    </citation>
    <scope>NUCLEOTIDE SEQUENCE [LARGE SCALE GENOMIC DNA]</scope>
    <source>
        <strain evidence="1 2">DSM 15930</strain>
    </source>
</reference>
<dbReference type="Pfam" id="PF01257">
    <property type="entry name" value="2Fe-2S_thioredx"/>
    <property type="match status" value="1"/>
</dbReference>
<name>A0A1M7EPA3_9FIRM</name>
<dbReference type="Gene3D" id="3.40.30.10">
    <property type="entry name" value="Glutaredoxin"/>
    <property type="match status" value="1"/>
</dbReference>
<organism evidence="1 2">
    <name type="scientific">Anaerosporobacter mobilis DSM 15930</name>
    <dbReference type="NCBI Taxonomy" id="1120996"/>
    <lineage>
        <taxon>Bacteria</taxon>
        <taxon>Bacillati</taxon>
        <taxon>Bacillota</taxon>
        <taxon>Clostridia</taxon>
        <taxon>Lachnospirales</taxon>
        <taxon>Lachnospiraceae</taxon>
        <taxon>Anaerosporobacter</taxon>
    </lineage>
</organism>
<dbReference type="AlphaFoldDB" id="A0A1M7EPA3"/>
<dbReference type="STRING" id="1120996.SAMN02746066_00097"/>
<dbReference type="EMBL" id="FRCP01000005">
    <property type="protein sequence ID" value="SHL93416.1"/>
    <property type="molecule type" value="Genomic_DNA"/>
</dbReference>